<dbReference type="InterPro" id="IPR025178">
    <property type="entry name" value="Lnb_N"/>
</dbReference>
<comment type="caution">
    <text evidence="4">The sequence shown here is derived from an EMBL/GenBank/DDBJ whole genome shotgun (WGS) entry which is preliminary data.</text>
</comment>
<keyword evidence="5" id="KW-1185">Reference proteome</keyword>
<accession>A0AAE3JIW1</accession>
<dbReference type="AlphaFoldDB" id="A0AAE3JIW1"/>
<evidence type="ECO:0000313" key="4">
    <source>
        <dbReference type="EMBL" id="MCD1653590.1"/>
    </source>
</evidence>
<name>A0AAE3JIW1_9SPIR</name>
<proteinExistence type="predicted"/>
<feature type="transmembrane region" description="Helical" evidence="1">
    <location>
        <begin position="248"/>
        <end position="269"/>
    </location>
</feature>
<keyword evidence="1" id="KW-0812">Transmembrane</keyword>
<keyword evidence="1" id="KW-1133">Transmembrane helix</keyword>
<feature type="domain" description="Lnb N-terminal periplasmic" evidence="2">
    <location>
        <begin position="21"/>
        <end position="161"/>
    </location>
</feature>
<gene>
    <name evidence="4" type="ORF">K7J14_02610</name>
</gene>
<feature type="domain" description="Lnb-like transmembrane" evidence="3">
    <location>
        <begin position="250"/>
        <end position="381"/>
    </location>
</feature>
<keyword evidence="1" id="KW-0472">Membrane</keyword>
<evidence type="ECO:0000259" key="3">
    <source>
        <dbReference type="Pfam" id="PF25221"/>
    </source>
</evidence>
<evidence type="ECO:0000256" key="1">
    <source>
        <dbReference type="SAM" id="Phobius"/>
    </source>
</evidence>
<dbReference type="Pfam" id="PF13387">
    <property type="entry name" value="Lnb_N"/>
    <property type="match status" value="1"/>
</dbReference>
<dbReference type="Pfam" id="PF25221">
    <property type="entry name" value="5TMH_Lnb"/>
    <property type="match status" value="1"/>
</dbReference>
<organism evidence="4 5">
    <name type="scientific">Teretinema zuelzerae</name>
    <dbReference type="NCBI Taxonomy" id="156"/>
    <lineage>
        <taxon>Bacteria</taxon>
        <taxon>Pseudomonadati</taxon>
        <taxon>Spirochaetota</taxon>
        <taxon>Spirochaetia</taxon>
        <taxon>Spirochaetales</taxon>
        <taxon>Treponemataceae</taxon>
        <taxon>Teretinema</taxon>
    </lineage>
</organism>
<sequence length="400" mass="45079">MLNNIPVLAENELEKPIPVVEPTTIDVSLITILPGKSLYSSFGHTALRIVDRDEKSDLLYNYGQSVHPFDISFLVNLAFGRMDFMMGVSQTKEAMLFYKSVENRKVIEQPIYLDQERASVLKDRLEYDSRPENRQYNYRFFTDNCTTRVWLLIKDIIIRDDLPLPSTSRSLRQPIEQVLERKPFLLLFISTVLGPLADQPRDLKASLFLPHELMDQMGLFLTHGISGCEISTEGMKPFFEAVQGEPKIAAVTPMGLMLFLSILSGLLALSSPNTRMFAFVFDTVLFGAIFLVGVCIALLWGVAGYKEVGMNTNLLWATPVPLIGLLWNRLNSRRLVSTLLFSLESLGAIAVTIFGGFGNQTVSIEIRFFCAIIFLRCVSRVHRNYFNPIIKTEYGIGAGK</sequence>
<evidence type="ECO:0000313" key="5">
    <source>
        <dbReference type="Proteomes" id="UP001198163"/>
    </source>
</evidence>
<dbReference type="Proteomes" id="UP001198163">
    <property type="component" value="Unassembled WGS sequence"/>
</dbReference>
<dbReference type="InterPro" id="IPR057436">
    <property type="entry name" value="5TMH_Lnb"/>
</dbReference>
<dbReference type="EMBL" id="JAINWA010000001">
    <property type="protein sequence ID" value="MCD1653590.1"/>
    <property type="molecule type" value="Genomic_DNA"/>
</dbReference>
<feature type="transmembrane region" description="Helical" evidence="1">
    <location>
        <begin position="339"/>
        <end position="358"/>
    </location>
</feature>
<feature type="transmembrane region" description="Helical" evidence="1">
    <location>
        <begin position="276"/>
        <end position="302"/>
    </location>
</feature>
<dbReference type="RefSeq" id="WP_230752735.1">
    <property type="nucleotide sequence ID" value="NZ_JAINWA010000001.1"/>
</dbReference>
<evidence type="ECO:0000259" key="2">
    <source>
        <dbReference type="Pfam" id="PF13387"/>
    </source>
</evidence>
<protein>
    <submittedName>
        <fullName evidence="4">DUF4105 domain-containing protein</fullName>
    </submittedName>
</protein>
<reference evidence="4" key="1">
    <citation type="submission" date="2021-08" db="EMBL/GenBank/DDBJ databases">
        <title>Comparative analyses of Brucepasteria parasyntrophica and Teretinema zuelzerae.</title>
        <authorList>
            <person name="Song Y."/>
            <person name="Brune A."/>
        </authorList>
    </citation>
    <scope>NUCLEOTIDE SEQUENCE</scope>
    <source>
        <strain evidence="4">DSM 1903</strain>
    </source>
</reference>